<feature type="compositionally biased region" description="Basic residues" evidence="1">
    <location>
        <begin position="1"/>
        <end position="11"/>
    </location>
</feature>
<name>A0A9N8ZP57_9GLOM</name>
<comment type="caution">
    <text evidence="2">The sequence shown here is derived from an EMBL/GenBank/DDBJ whole genome shotgun (WGS) entry which is preliminary data.</text>
</comment>
<evidence type="ECO:0000313" key="2">
    <source>
        <dbReference type="EMBL" id="CAG8502994.1"/>
    </source>
</evidence>
<keyword evidence="3" id="KW-1185">Reference proteome</keyword>
<evidence type="ECO:0000313" key="3">
    <source>
        <dbReference type="Proteomes" id="UP000789508"/>
    </source>
</evidence>
<protein>
    <submittedName>
        <fullName evidence="2">584_t:CDS:1</fullName>
    </submittedName>
</protein>
<organism evidence="2 3">
    <name type="scientific">Ambispora leptoticha</name>
    <dbReference type="NCBI Taxonomy" id="144679"/>
    <lineage>
        <taxon>Eukaryota</taxon>
        <taxon>Fungi</taxon>
        <taxon>Fungi incertae sedis</taxon>
        <taxon>Mucoromycota</taxon>
        <taxon>Glomeromycotina</taxon>
        <taxon>Glomeromycetes</taxon>
        <taxon>Archaeosporales</taxon>
        <taxon>Ambisporaceae</taxon>
        <taxon>Ambispora</taxon>
    </lineage>
</organism>
<gene>
    <name evidence="2" type="ORF">ALEPTO_LOCUS3579</name>
</gene>
<dbReference type="EMBL" id="CAJVPS010000680">
    <property type="protein sequence ID" value="CAG8502994.1"/>
    <property type="molecule type" value="Genomic_DNA"/>
</dbReference>
<dbReference type="AlphaFoldDB" id="A0A9N8ZP57"/>
<reference evidence="2" key="1">
    <citation type="submission" date="2021-06" db="EMBL/GenBank/DDBJ databases">
        <authorList>
            <person name="Kallberg Y."/>
            <person name="Tangrot J."/>
            <person name="Rosling A."/>
        </authorList>
    </citation>
    <scope>NUCLEOTIDE SEQUENCE</scope>
    <source>
        <strain evidence="2">FL130A</strain>
    </source>
</reference>
<feature type="region of interest" description="Disordered" evidence="1">
    <location>
        <begin position="1"/>
        <end position="31"/>
    </location>
</feature>
<sequence length="125" mass="14485">MKNQRDRKKKSSNSNPNDANSDESNNEAIDAPQLKNLMPIVLLHRCRCHLKVAQPNKNGMVRSSYSVNEGQLAEFFEKCDKIKPIRLPKFPNTQRLAMLNSQIQMPRKQAFELNNKDYWGATPKW</sequence>
<proteinExistence type="predicted"/>
<accession>A0A9N8ZP57</accession>
<dbReference type="Proteomes" id="UP000789508">
    <property type="component" value="Unassembled WGS sequence"/>
</dbReference>
<evidence type="ECO:0000256" key="1">
    <source>
        <dbReference type="SAM" id="MobiDB-lite"/>
    </source>
</evidence>